<reference evidence="4 5" key="1">
    <citation type="submission" date="2018-08" db="EMBL/GenBank/DDBJ databases">
        <title>Genomic Encyclopedia of Archaeal and Bacterial Type Strains, Phase II (KMG-II): from individual species to whole genera.</title>
        <authorList>
            <person name="Goeker M."/>
        </authorList>
    </citation>
    <scope>NUCLEOTIDE SEQUENCE [LARGE SCALE GENOMIC DNA]</scope>
    <source>
        <strain evidence="4 5">DSM 45791</strain>
    </source>
</reference>
<dbReference type="Pfam" id="PF07075">
    <property type="entry name" value="NamZ_N"/>
    <property type="match status" value="1"/>
</dbReference>
<dbReference type="InterPro" id="IPR048503">
    <property type="entry name" value="NamZ_C"/>
</dbReference>
<dbReference type="EMBL" id="QUNO01000004">
    <property type="protein sequence ID" value="REH50179.1"/>
    <property type="molecule type" value="Genomic_DNA"/>
</dbReference>
<evidence type="ECO:0000259" key="3">
    <source>
        <dbReference type="Pfam" id="PF20732"/>
    </source>
</evidence>
<feature type="domain" description="Peptidoglycan beta-N-acetylmuramidase NamZ C-terminal" evidence="3">
    <location>
        <begin position="254"/>
        <end position="405"/>
    </location>
</feature>
<dbReference type="Gene3D" id="3.90.1150.140">
    <property type="match status" value="1"/>
</dbReference>
<keyword evidence="5" id="KW-1185">Reference proteome</keyword>
<evidence type="ECO:0000259" key="2">
    <source>
        <dbReference type="Pfam" id="PF07075"/>
    </source>
</evidence>
<evidence type="ECO:0000313" key="4">
    <source>
        <dbReference type="EMBL" id="REH50179.1"/>
    </source>
</evidence>
<gene>
    <name evidence="4" type="ORF">BCF44_104453</name>
</gene>
<dbReference type="Gene3D" id="3.40.50.12170">
    <property type="entry name" value="Uncharacterised protein PF07075, DUF1343"/>
    <property type="match status" value="1"/>
</dbReference>
<dbReference type="PANTHER" id="PTHR42915">
    <property type="entry name" value="HYPOTHETICAL 460 KDA PROTEIN IN FEUA-SIGW INTERGENIC REGION [PRECURSOR]"/>
    <property type="match status" value="1"/>
</dbReference>
<dbReference type="RefSeq" id="WP_116174687.1">
    <property type="nucleotide sequence ID" value="NZ_CP144375.1"/>
</dbReference>
<feature type="domain" description="Peptidoglycan beta-N-acetylmuramidase NamZ N-terminal" evidence="2">
    <location>
        <begin position="50"/>
        <end position="250"/>
    </location>
</feature>
<proteinExistence type="predicted"/>
<feature type="chain" id="PRO_5017611039" evidence="1">
    <location>
        <begin position="26"/>
        <end position="406"/>
    </location>
</feature>
<keyword evidence="1" id="KW-0732">Signal</keyword>
<feature type="signal peptide" evidence="1">
    <location>
        <begin position="1"/>
        <end position="25"/>
    </location>
</feature>
<dbReference type="InterPro" id="IPR048502">
    <property type="entry name" value="NamZ_N"/>
</dbReference>
<accession>A0A3E0HUT7</accession>
<protein>
    <submittedName>
        <fullName evidence="4">Uncharacterized protein YbbC (DUF1343 family)</fullName>
    </submittedName>
</protein>
<comment type="caution">
    <text evidence="4">The sequence shown here is derived from an EMBL/GenBank/DDBJ whole genome shotgun (WGS) entry which is preliminary data.</text>
</comment>
<evidence type="ECO:0000256" key="1">
    <source>
        <dbReference type="SAM" id="SignalP"/>
    </source>
</evidence>
<dbReference type="Proteomes" id="UP000256269">
    <property type="component" value="Unassembled WGS sequence"/>
</dbReference>
<dbReference type="AlphaFoldDB" id="A0A3E0HUT7"/>
<dbReference type="InterPro" id="IPR008302">
    <property type="entry name" value="NamZ"/>
</dbReference>
<dbReference type="PIRSF" id="PIRSF016719">
    <property type="entry name" value="UCP016719"/>
    <property type="match status" value="1"/>
</dbReference>
<dbReference type="PANTHER" id="PTHR42915:SF1">
    <property type="entry name" value="PEPTIDOGLYCAN BETA-N-ACETYLMURAMIDASE NAMZ"/>
    <property type="match status" value="1"/>
</dbReference>
<dbReference type="InterPro" id="IPR006311">
    <property type="entry name" value="TAT_signal"/>
</dbReference>
<evidence type="ECO:0000313" key="5">
    <source>
        <dbReference type="Proteomes" id="UP000256269"/>
    </source>
</evidence>
<dbReference type="GO" id="GO:0033922">
    <property type="term" value="F:peptidoglycan beta-N-acetylmuramidase activity"/>
    <property type="evidence" value="ECO:0007669"/>
    <property type="project" value="InterPro"/>
</dbReference>
<sequence>MSLSRRGFLAASALTAAAPAVPATAQTQKRLNGADILAAEGYRRLKGHKVGVLTNPTGVLADLTHLVDDMVAHEVRPVAVFGPEHGFRGTAQAGGSEGDYTDPRTGIPVYDAYNVTVDALAAMYRKAGVDTVVFDIAGVGARFYTYTWTMFIAMEAAATTGASFMVLDRPNPIGGRAYGPQLDPRYATLVGLKPIVQQPGMTNGELARLFDAEFLTTRLSSLEIVQCTGWRRDDLFTGQWVPPSPNMPTPDTALLYPGTCLFEGTLLAEGRGTCRPFETIGAPGIDWRWAERLNTLHLPGVEFREAYFVPTFSKFVNQTCGGVQVHLTDRPRVDAIRTAVAMLVTARDLYPKVWGWRPDHWVDNLSGSARLRSMVDAGAGVDDIVGAWAGELAAFRRDRSRYLLYR</sequence>
<dbReference type="OrthoDB" id="9801061at2"/>
<dbReference type="Pfam" id="PF20732">
    <property type="entry name" value="NamZ_C"/>
    <property type="match status" value="1"/>
</dbReference>
<organism evidence="4 5">
    <name type="scientific">Kutzneria buriramensis</name>
    <dbReference type="NCBI Taxonomy" id="1045776"/>
    <lineage>
        <taxon>Bacteria</taxon>
        <taxon>Bacillati</taxon>
        <taxon>Actinomycetota</taxon>
        <taxon>Actinomycetes</taxon>
        <taxon>Pseudonocardiales</taxon>
        <taxon>Pseudonocardiaceae</taxon>
        <taxon>Kutzneria</taxon>
    </lineage>
</organism>
<name>A0A3E0HUT7_9PSEU</name>
<dbReference type="PROSITE" id="PS51318">
    <property type="entry name" value="TAT"/>
    <property type="match status" value="1"/>
</dbReference>